<evidence type="ECO:0000256" key="2">
    <source>
        <dbReference type="ARBA" id="ARBA00013855"/>
    </source>
</evidence>
<feature type="domain" description="Rod shape-determining protein MreC beta-barrel core" evidence="7">
    <location>
        <begin position="126"/>
        <end position="273"/>
    </location>
</feature>
<protein>
    <recommendedName>
        <fullName evidence="2">Cell shape-determining protein MreC</fullName>
    </recommendedName>
    <alternativeName>
        <fullName evidence="4">Cell shape protein MreC</fullName>
    </alternativeName>
</protein>
<gene>
    <name evidence="8" type="ORF">SAMN05216551_11160</name>
</gene>
<keyword evidence="9" id="KW-1185">Reference proteome</keyword>
<keyword evidence="6" id="KW-0812">Transmembrane</keyword>
<proteinExistence type="inferred from homology"/>
<dbReference type="STRING" id="1770053.SAMN05216551_11160"/>
<dbReference type="GO" id="GO:0008360">
    <property type="term" value="P:regulation of cell shape"/>
    <property type="evidence" value="ECO:0007669"/>
    <property type="project" value="UniProtKB-KW"/>
</dbReference>
<dbReference type="Gene3D" id="2.40.10.340">
    <property type="entry name" value="Rod shape-determining protein MreC, domain 1"/>
    <property type="match status" value="1"/>
</dbReference>
<dbReference type="Gene3D" id="2.40.10.350">
    <property type="entry name" value="Rod shape-determining protein MreC, domain 2"/>
    <property type="match status" value="1"/>
</dbReference>
<evidence type="ECO:0000313" key="8">
    <source>
        <dbReference type="EMBL" id="SDV50285.1"/>
    </source>
</evidence>
<feature type="transmembrane region" description="Helical" evidence="6">
    <location>
        <begin position="14"/>
        <end position="33"/>
    </location>
</feature>
<evidence type="ECO:0000259" key="7">
    <source>
        <dbReference type="Pfam" id="PF04085"/>
    </source>
</evidence>
<dbReference type="InterPro" id="IPR055342">
    <property type="entry name" value="MreC_beta-barrel_core"/>
</dbReference>
<evidence type="ECO:0000256" key="1">
    <source>
        <dbReference type="ARBA" id="ARBA00009369"/>
    </source>
</evidence>
<keyword evidence="6" id="KW-0472">Membrane</keyword>
<reference evidence="9" key="1">
    <citation type="submission" date="2016-09" db="EMBL/GenBank/DDBJ databases">
        <authorList>
            <person name="Varghese N."/>
            <person name="Submissions S."/>
        </authorList>
    </citation>
    <scope>NUCLEOTIDE SEQUENCE [LARGE SCALE GENOMIC DNA]</scope>
    <source>
        <strain evidence="9">JS23</strain>
    </source>
</reference>
<name>A0A1H2PT61_9BURK</name>
<evidence type="ECO:0000313" key="9">
    <source>
        <dbReference type="Proteomes" id="UP000243719"/>
    </source>
</evidence>
<dbReference type="NCBIfam" id="TIGR00219">
    <property type="entry name" value="mreC"/>
    <property type="match status" value="1"/>
</dbReference>
<dbReference type="PANTHER" id="PTHR34138">
    <property type="entry name" value="CELL SHAPE-DETERMINING PROTEIN MREC"/>
    <property type="match status" value="1"/>
</dbReference>
<evidence type="ECO:0000256" key="6">
    <source>
        <dbReference type="SAM" id="Phobius"/>
    </source>
</evidence>
<evidence type="ECO:0000256" key="5">
    <source>
        <dbReference type="SAM" id="MobiDB-lite"/>
    </source>
</evidence>
<dbReference type="InterPro" id="IPR007221">
    <property type="entry name" value="MreC"/>
</dbReference>
<keyword evidence="3" id="KW-0133">Cell shape</keyword>
<sequence length="353" mass="36692">MDQSPPLFKQGPSALLRLIVFVLLAIALLVTDARFKTLGVVRQTIATALQPLQRAALVPRDVGLGIAGYFASNVRLQQENKALRERNAVLGFNASRAAEFEQENGHLRALLELRQQATVGLIASRVLYETRDPFARVVVIDRGALNGVQNGAPVVNEEGLIGQVTRLYPLQAEVSLLTDKDLAVPVQNMRTGVRSVVYGMSSGSLLDLRFVPLSVDIRVGDELVTSGLDGLYPPGLPVARVVRIDKQSDTAFARVLATPVAASEGTRTVLVLKYDPQLLPRPDPASALDANGKPASAASAASGAASVSGAARAAGAGASAAAPASAAARSAGGAGQRTTARAASPSSAARPAR</sequence>
<dbReference type="InterPro" id="IPR042177">
    <property type="entry name" value="Cell/Rod_1"/>
</dbReference>
<dbReference type="RefSeq" id="WP_091911115.1">
    <property type="nucleotide sequence ID" value="NZ_FNLO01000011.1"/>
</dbReference>
<dbReference type="InterPro" id="IPR042175">
    <property type="entry name" value="Cell/Rod_MreC_2"/>
</dbReference>
<dbReference type="OrthoDB" id="9808025at2"/>
<keyword evidence="6" id="KW-1133">Transmembrane helix</keyword>
<dbReference type="EMBL" id="FNLO01000011">
    <property type="protein sequence ID" value="SDV50285.1"/>
    <property type="molecule type" value="Genomic_DNA"/>
</dbReference>
<dbReference type="Proteomes" id="UP000243719">
    <property type="component" value="Unassembled WGS sequence"/>
</dbReference>
<dbReference type="PANTHER" id="PTHR34138:SF1">
    <property type="entry name" value="CELL SHAPE-DETERMINING PROTEIN MREC"/>
    <property type="match status" value="1"/>
</dbReference>
<evidence type="ECO:0000256" key="3">
    <source>
        <dbReference type="ARBA" id="ARBA00022960"/>
    </source>
</evidence>
<evidence type="ECO:0000256" key="4">
    <source>
        <dbReference type="ARBA" id="ARBA00032089"/>
    </source>
</evidence>
<organism evidence="8 9">
    <name type="scientific">Chitinasiproducens palmae</name>
    <dbReference type="NCBI Taxonomy" id="1770053"/>
    <lineage>
        <taxon>Bacteria</taxon>
        <taxon>Pseudomonadati</taxon>
        <taxon>Pseudomonadota</taxon>
        <taxon>Betaproteobacteria</taxon>
        <taxon>Burkholderiales</taxon>
        <taxon>Burkholderiaceae</taxon>
        <taxon>Chitinasiproducens</taxon>
    </lineage>
</organism>
<feature type="region of interest" description="Disordered" evidence="5">
    <location>
        <begin position="322"/>
        <end position="353"/>
    </location>
</feature>
<dbReference type="Pfam" id="PF04085">
    <property type="entry name" value="MreC"/>
    <property type="match status" value="1"/>
</dbReference>
<comment type="similarity">
    <text evidence="1">Belongs to the MreC family.</text>
</comment>
<accession>A0A1H2PT61</accession>
<dbReference type="AlphaFoldDB" id="A0A1H2PT61"/>
<dbReference type="GO" id="GO:0005886">
    <property type="term" value="C:plasma membrane"/>
    <property type="evidence" value="ECO:0007669"/>
    <property type="project" value="TreeGrafter"/>
</dbReference>